<dbReference type="InterPro" id="IPR020904">
    <property type="entry name" value="Sc_DH/Rdtase_CS"/>
</dbReference>
<dbReference type="PRINTS" id="PR00080">
    <property type="entry name" value="SDRFAMILY"/>
</dbReference>
<organism evidence="3 4">
    <name type="scientific">Parafrankia irregularis</name>
    <dbReference type="NCBI Taxonomy" id="795642"/>
    <lineage>
        <taxon>Bacteria</taxon>
        <taxon>Bacillati</taxon>
        <taxon>Actinomycetota</taxon>
        <taxon>Actinomycetes</taxon>
        <taxon>Frankiales</taxon>
        <taxon>Frankiaceae</taxon>
        <taxon>Parafrankia</taxon>
    </lineage>
</organism>
<keyword evidence="4" id="KW-1185">Reference proteome</keyword>
<dbReference type="Pfam" id="PF13561">
    <property type="entry name" value="adh_short_C2"/>
    <property type="match status" value="1"/>
</dbReference>
<dbReference type="PANTHER" id="PTHR43639:SF1">
    <property type="entry name" value="SHORT-CHAIN DEHYDROGENASE_REDUCTASE FAMILY PROTEIN"/>
    <property type="match status" value="1"/>
</dbReference>
<dbReference type="CDD" id="cd05233">
    <property type="entry name" value="SDR_c"/>
    <property type="match status" value="1"/>
</dbReference>
<gene>
    <name evidence="3" type="ORF">Ga0074812_13834</name>
</gene>
<dbReference type="FunFam" id="3.40.50.720:FF:000084">
    <property type="entry name" value="Short-chain dehydrogenase reductase"/>
    <property type="match status" value="1"/>
</dbReference>
<dbReference type="GO" id="GO:0016491">
    <property type="term" value="F:oxidoreductase activity"/>
    <property type="evidence" value="ECO:0007669"/>
    <property type="project" value="UniProtKB-KW"/>
</dbReference>
<evidence type="ECO:0000256" key="1">
    <source>
        <dbReference type="ARBA" id="ARBA00006484"/>
    </source>
</evidence>
<sequence>MATEQTTTGQTTTGQAAAEPIPGSLLAGKVALVVGGTQGIGIGIARAYLAAGARVAVAGRDKARMDAVVEDLASVAGPANITGIQVDVLDVAANTAVVQACVAHFGGLDIFAAVAGVFRPAELVEVTEADFDAQIDLNLKGTFFGVQAAARYFLADRRPGKILTVSSVAGRRAFPGSSVYGASKAAVEHLTKVFAGELAPQGINVNCLVPGSIETPTNWLLNRPGAAEESAAATPARRNGLLVDMGAAAVYLSSGAADFVHGTTLVVDGGVAAVA</sequence>
<keyword evidence="2" id="KW-0560">Oxidoreductase</keyword>
<dbReference type="Gene3D" id="3.40.50.720">
    <property type="entry name" value="NAD(P)-binding Rossmann-like Domain"/>
    <property type="match status" value="1"/>
</dbReference>
<comment type="similarity">
    <text evidence="1">Belongs to the short-chain dehydrogenases/reductases (SDR) family.</text>
</comment>
<protein>
    <submittedName>
        <fullName evidence="3">Glucose 1-dehydrogenase</fullName>
    </submittedName>
</protein>
<dbReference type="RefSeq" id="WP_091285055.1">
    <property type="nucleotide sequence ID" value="NZ_FAOZ01000038.1"/>
</dbReference>
<dbReference type="SUPFAM" id="SSF51735">
    <property type="entry name" value="NAD(P)-binding Rossmann-fold domains"/>
    <property type="match status" value="1"/>
</dbReference>
<evidence type="ECO:0000313" key="3">
    <source>
        <dbReference type="EMBL" id="CUU60319.1"/>
    </source>
</evidence>
<accession>A0A0S4QYT8</accession>
<dbReference type="Proteomes" id="UP000198802">
    <property type="component" value="Unassembled WGS sequence"/>
</dbReference>
<evidence type="ECO:0000256" key="2">
    <source>
        <dbReference type="ARBA" id="ARBA00023002"/>
    </source>
</evidence>
<dbReference type="PRINTS" id="PR00081">
    <property type="entry name" value="GDHRDH"/>
</dbReference>
<dbReference type="PROSITE" id="PS00061">
    <property type="entry name" value="ADH_SHORT"/>
    <property type="match status" value="1"/>
</dbReference>
<dbReference type="EMBL" id="FAOZ01000038">
    <property type="protein sequence ID" value="CUU60319.1"/>
    <property type="molecule type" value="Genomic_DNA"/>
</dbReference>
<evidence type="ECO:0000313" key="4">
    <source>
        <dbReference type="Proteomes" id="UP000198802"/>
    </source>
</evidence>
<dbReference type="AlphaFoldDB" id="A0A0S4QYT8"/>
<dbReference type="InterPro" id="IPR036291">
    <property type="entry name" value="NAD(P)-bd_dom_sf"/>
</dbReference>
<dbReference type="InterPro" id="IPR002347">
    <property type="entry name" value="SDR_fam"/>
</dbReference>
<proteinExistence type="inferred from homology"/>
<dbReference type="PANTHER" id="PTHR43639">
    <property type="entry name" value="OXIDOREDUCTASE, SHORT-CHAIN DEHYDROGENASE/REDUCTASE FAMILY (AFU_ORTHOLOGUE AFUA_5G02870)"/>
    <property type="match status" value="1"/>
</dbReference>
<reference evidence="4" key="1">
    <citation type="submission" date="2015-11" db="EMBL/GenBank/DDBJ databases">
        <authorList>
            <person name="Varghese N."/>
        </authorList>
    </citation>
    <scope>NUCLEOTIDE SEQUENCE [LARGE SCALE GENOMIC DNA]</scope>
    <source>
        <strain evidence="4">DSM 45899</strain>
    </source>
</reference>
<name>A0A0S4QYT8_9ACTN</name>